<sequence>MRLLVVEDNQDLSEAISSAFRRRHVSCDLAHRASDAEQLCSTTHYEVIILDIGLPDEDGVSLLKRLRGRGNKTPIILLTARSEPEMRVAGLRAGADDYLVKPFWFDELHARVEALLRRATGYTDAKLEAGRLSLNTDTRELTIGDVQVDASTREVELLEILLRRKDHVTPRRIVEDQLFGAGEALGSNAVEVYVHRLRRKLEQNQAEVSIKTVRGVGYMLMAGT</sequence>
<gene>
    <name evidence="8" type="ORF">HMF7854_13390</name>
</gene>
<dbReference type="Pfam" id="PF00072">
    <property type="entry name" value="Response_reg"/>
    <property type="match status" value="1"/>
</dbReference>
<dbReference type="OrthoDB" id="9802426at2"/>
<evidence type="ECO:0000256" key="4">
    <source>
        <dbReference type="PROSITE-ProRule" id="PRU00169"/>
    </source>
</evidence>
<dbReference type="GO" id="GO:0032993">
    <property type="term" value="C:protein-DNA complex"/>
    <property type="evidence" value="ECO:0007669"/>
    <property type="project" value="TreeGrafter"/>
</dbReference>
<dbReference type="GO" id="GO:0000976">
    <property type="term" value="F:transcription cis-regulatory region binding"/>
    <property type="evidence" value="ECO:0007669"/>
    <property type="project" value="TreeGrafter"/>
</dbReference>
<evidence type="ECO:0000256" key="3">
    <source>
        <dbReference type="ARBA" id="ARBA00023163"/>
    </source>
</evidence>
<dbReference type="SMART" id="SM00448">
    <property type="entry name" value="REC"/>
    <property type="match status" value="1"/>
</dbReference>
<dbReference type="PANTHER" id="PTHR48111:SF67">
    <property type="entry name" value="TRANSCRIPTIONAL REGULATORY PROTEIN TCTD"/>
    <property type="match status" value="1"/>
</dbReference>
<evidence type="ECO:0000313" key="8">
    <source>
        <dbReference type="EMBL" id="RST31722.1"/>
    </source>
</evidence>
<feature type="domain" description="Response regulatory" evidence="6">
    <location>
        <begin position="2"/>
        <end position="116"/>
    </location>
</feature>
<dbReference type="PANTHER" id="PTHR48111">
    <property type="entry name" value="REGULATOR OF RPOS"/>
    <property type="match status" value="1"/>
</dbReference>
<dbReference type="Gene3D" id="1.10.10.10">
    <property type="entry name" value="Winged helix-like DNA-binding domain superfamily/Winged helix DNA-binding domain"/>
    <property type="match status" value="1"/>
</dbReference>
<feature type="DNA-binding region" description="OmpR/PhoB-type" evidence="5">
    <location>
        <begin position="124"/>
        <end position="222"/>
    </location>
</feature>
<dbReference type="SUPFAM" id="SSF52172">
    <property type="entry name" value="CheY-like"/>
    <property type="match status" value="1"/>
</dbReference>
<dbReference type="PROSITE" id="PS51755">
    <property type="entry name" value="OMPR_PHOB"/>
    <property type="match status" value="1"/>
</dbReference>
<dbReference type="CDD" id="cd00383">
    <property type="entry name" value="trans_reg_C"/>
    <property type="match status" value="1"/>
</dbReference>
<dbReference type="Gene3D" id="3.40.50.2300">
    <property type="match status" value="1"/>
</dbReference>
<keyword evidence="3" id="KW-0804">Transcription</keyword>
<dbReference type="EMBL" id="RWJF01000001">
    <property type="protein sequence ID" value="RST31722.1"/>
    <property type="molecule type" value="Genomic_DNA"/>
</dbReference>
<name>A0A3R9YNT3_9SPHN</name>
<evidence type="ECO:0000259" key="7">
    <source>
        <dbReference type="PROSITE" id="PS51755"/>
    </source>
</evidence>
<dbReference type="GO" id="GO:0000156">
    <property type="term" value="F:phosphorelay response regulator activity"/>
    <property type="evidence" value="ECO:0007669"/>
    <property type="project" value="TreeGrafter"/>
</dbReference>
<evidence type="ECO:0000256" key="5">
    <source>
        <dbReference type="PROSITE-ProRule" id="PRU01091"/>
    </source>
</evidence>
<keyword evidence="9" id="KW-1185">Reference proteome</keyword>
<evidence type="ECO:0000259" key="6">
    <source>
        <dbReference type="PROSITE" id="PS50110"/>
    </source>
</evidence>
<evidence type="ECO:0000256" key="2">
    <source>
        <dbReference type="ARBA" id="ARBA00023125"/>
    </source>
</evidence>
<dbReference type="PROSITE" id="PS50110">
    <property type="entry name" value="RESPONSE_REGULATORY"/>
    <property type="match status" value="1"/>
</dbReference>
<protein>
    <submittedName>
        <fullName evidence="8">DNA-binding response regulator</fullName>
    </submittedName>
</protein>
<dbReference type="RefSeq" id="WP_126719661.1">
    <property type="nucleotide sequence ID" value="NZ_RWJF01000001.1"/>
</dbReference>
<dbReference type="Pfam" id="PF00486">
    <property type="entry name" value="Trans_reg_C"/>
    <property type="match status" value="1"/>
</dbReference>
<dbReference type="AlphaFoldDB" id="A0A3R9YNT3"/>
<dbReference type="InterPro" id="IPR001789">
    <property type="entry name" value="Sig_transdc_resp-reg_receiver"/>
</dbReference>
<dbReference type="InterPro" id="IPR039420">
    <property type="entry name" value="WalR-like"/>
</dbReference>
<dbReference type="InterPro" id="IPR011006">
    <property type="entry name" value="CheY-like_superfamily"/>
</dbReference>
<accession>A0A3R9YNT3</accession>
<evidence type="ECO:0000256" key="1">
    <source>
        <dbReference type="ARBA" id="ARBA00023015"/>
    </source>
</evidence>
<dbReference type="Proteomes" id="UP000274661">
    <property type="component" value="Unassembled WGS sequence"/>
</dbReference>
<proteinExistence type="predicted"/>
<dbReference type="GO" id="GO:0005829">
    <property type="term" value="C:cytosol"/>
    <property type="evidence" value="ECO:0007669"/>
    <property type="project" value="TreeGrafter"/>
</dbReference>
<dbReference type="Gene3D" id="6.10.250.690">
    <property type="match status" value="1"/>
</dbReference>
<feature type="modified residue" description="4-aspartylphosphate" evidence="4">
    <location>
        <position position="51"/>
    </location>
</feature>
<reference evidence="8 9" key="1">
    <citation type="submission" date="2018-12" db="EMBL/GenBank/DDBJ databases">
        <title>Sphingomonas sp. HMF7854 Genome sequencing and assembly.</title>
        <authorList>
            <person name="Cha I."/>
            <person name="Kang H."/>
            <person name="Kim H."/>
            <person name="Kang J."/>
            <person name="Joh K."/>
        </authorList>
    </citation>
    <scope>NUCLEOTIDE SEQUENCE [LARGE SCALE GENOMIC DNA]</scope>
    <source>
        <strain evidence="8 9">HMF7854</strain>
    </source>
</reference>
<organism evidence="8 9">
    <name type="scientific">Sphingomonas ginkgonis</name>
    <dbReference type="NCBI Taxonomy" id="2315330"/>
    <lineage>
        <taxon>Bacteria</taxon>
        <taxon>Pseudomonadati</taxon>
        <taxon>Pseudomonadota</taxon>
        <taxon>Alphaproteobacteria</taxon>
        <taxon>Sphingomonadales</taxon>
        <taxon>Sphingomonadaceae</taxon>
        <taxon>Sphingomonas</taxon>
    </lineage>
</organism>
<keyword evidence="4" id="KW-0597">Phosphoprotein</keyword>
<evidence type="ECO:0000313" key="9">
    <source>
        <dbReference type="Proteomes" id="UP000274661"/>
    </source>
</evidence>
<keyword evidence="2 5" id="KW-0238">DNA-binding</keyword>
<dbReference type="GO" id="GO:0006355">
    <property type="term" value="P:regulation of DNA-templated transcription"/>
    <property type="evidence" value="ECO:0007669"/>
    <property type="project" value="InterPro"/>
</dbReference>
<dbReference type="SMART" id="SM00862">
    <property type="entry name" value="Trans_reg_C"/>
    <property type="match status" value="1"/>
</dbReference>
<dbReference type="InterPro" id="IPR036388">
    <property type="entry name" value="WH-like_DNA-bd_sf"/>
</dbReference>
<feature type="domain" description="OmpR/PhoB-type" evidence="7">
    <location>
        <begin position="124"/>
        <end position="222"/>
    </location>
</feature>
<keyword evidence="1" id="KW-0805">Transcription regulation</keyword>
<dbReference type="InterPro" id="IPR001867">
    <property type="entry name" value="OmpR/PhoB-type_DNA-bd"/>
</dbReference>
<comment type="caution">
    <text evidence="8">The sequence shown here is derived from an EMBL/GenBank/DDBJ whole genome shotgun (WGS) entry which is preliminary data.</text>
</comment>